<dbReference type="Proteomes" id="UP000289257">
    <property type="component" value="Unassembled WGS sequence"/>
</dbReference>
<proteinExistence type="predicted"/>
<gene>
    <name evidence="2" type="ORF">EOT05_03860</name>
</gene>
<dbReference type="AlphaFoldDB" id="A0A4Q0AIE6"/>
<dbReference type="EMBL" id="SCKX01000001">
    <property type="protein sequence ID" value="RWZ78853.1"/>
    <property type="molecule type" value="Genomic_DNA"/>
</dbReference>
<evidence type="ECO:0000313" key="3">
    <source>
        <dbReference type="Proteomes" id="UP000289257"/>
    </source>
</evidence>
<reference evidence="2" key="1">
    <citation type="submission" date="2019-01" db="EMBL/GenBank/DDBJ databases">
        <title>Genomic signatures and co-occurrence patterns of the ultra-small Saccharimodia (Patescibacteria phylum) suggest a symbiotic lifestyle.</title>
        <authorList>
            <person name="Lemos L."/>
            <person name="Medeiros J."/>
            <person name="Andreote F."/>
            <person name="Fernandes G."/>
            <person name="Varani A."/>
            <person name="Oliveira G."/>
            <person name="Pylro V."/>
        </authorList>
    </citation>
    <scope>NUCLEOTIDE SEQUENCE [LARGE SCALE GENOMIC DNA]</scope>
    <source>
        <strain evidence="2">AMD02</strain>
    </source>
</reference>
<evidence type="ECO:0000313" key="2">
    <source>
        <dbReference type="EMBL" id="RWZ78853.1"/>
    </source>
</evidence>
<feature type="transmembrane region" description="Helical" evidence="1">
    <location>
        <begin position="6"/>
        <end position="25"/>
    </location>
</feature>
<sequence>MDQSISVVFFLAAVLVFAAILFAVISLTRRGSTSLDVNKYRIKWMAIEQQLNQAEVMTFQLSVLNADTLLDQALKEKGIQGATMGERMKNMQHKWSHANNVWAAHKLRNQIAHEPDVKLSYDTARRALASFKQALKDVGAI</sequence>
<keyword evidence="1" id="KW-1133">Transmembrane helix</keyword>
<evidence type="ECO:0008006" key="4">
    <source>
        <dbReference type="Google" id="ProtNLM"/>
    </source>
</evidence>
<accession>A0A4Q0AIE6</accession>
<evidence type="ECO:0000256" key="1">
    <source>
        <dbReference type="SAM" id="Phobius"/>
    </source>
</evidence>
<keyword evidence="3" id="KW-1185">Reference proteome</keyword>
<organism evidence="2 3">
    <name type="scientific">Candidatus Microsaccharimonas sossegonensis</name>
    <dbReference type="NCBI Taxonomy" id="2506948"/>
    <lineage>
        <taxon>Bacteria</taxon>
        <taxon>Candidatus Saccharimonadota</taxon>
        <taxon>Candidatus Saccharimonadia</taxon>
        <taxon>Candidatus Saccharimonadales</taxon>
        <taxon>Candidatus Saccharimonadaceae</taxon>
        <taxon>Candidatus Microsaccharimonas</taxon>
    </lineage>
</organism>
<keyword evidence="1" id="KW-0812">Transmembrane</keyword>
<comment type="caution">
    <text evidence="2">The sequence shown here is derived from an EMBL/GenBank/DDBJ whole genome shotgun (WGS) entry which is preliminary data.</text>
</comment>
<keyword evidence="1" id="KW-0472">Membrane</keyword>
<protein>
    <recommendedName>
        <fullName evidence="4">DUF4145 domain-containing protein</fullName>
    </recommendedName>
</protein>
<name>A0A4Q0AIE6_9BACT</name>